<evidence type="ECO:0000256" key="1">
    <source>
        <dbReference type="SAM" id="Phobius"/>
    </source>
</evidence>
<comment type="caution">
    <text evidence="2">The sequence shown here is derived from an EMBL/GenBank/DDBJ whole genome shotgun (WGS) entry which is preliminary data.</text>
</comment>
<keyword evidence="3" id="KW-1185">Reference proteome</keyword>
<keyword evidence="1" id="KW-0812">Transmembrane</keyword>
<dbReference type="AlphaFoldDB" id="L9Y2X4"/>
<feature type="transmembrane region" description="Helical" evidence="1">
    <location>
        <begin position="17"/>
        <end position="35"/>
    </location>
</feature>
<gene>
    <name evidence="2" type="ORF">C492_00235</name>
</gene>
<dbReference type="Proteomes" id="UP000011531">
    <property type="component" value="Unassembled WGS sequence"/>
</dbReference>
<name>L9Y2X4_9EURY</name>
<feature type="transmembrane region" description="Helical" evidence="1">
    <location>
        <begin position="67"/>
        <end position="86"/>
    </location>
</feature>
<keyword evidence="1" id="KW-0472">Membrane</keyword>
<sequence>MITFAIEALTELSTPELVGAFLLTSIVVAGLTIIIPTRIWQANSVALGLYALGVWGSDMQATDPGGIFFLSLAAIPWLFLSAGLFFSKI</sequence>
<organism evidence="2 3">
    <name type="scientific">Natronococcus jeotgali DSM 18795</name>
    <dbReference type="NCBI Taxonomy" id="1227498"/>
    <lineage>
        <taxon>Archaea</taxon>
        <taxon>Methanobacteriati</taxon>
        <taxon>Methanobacteriota</taxon>
        <taxon>Stenosarchaea group</taxon>
        <taxon>Halobacteria</taxon>
        <taxon>Halobacteriales</taxon>
        <taxon>Natrialbaceae</taxon>
        <taxon>Natronococcus</taxon>
    </lineage>
</organism>
<keyword evidence="1" id="KW-1133">Transmembrane helix</keyword>
<evidence type="ECO:0000313" key="3">
    <source>
        <dbReference type="Proteomes" id="UP000011531"/>
    </source>
</evidence>
<evidence type="ECO:0000313" key="2">
    <source>
        <dbReference type="EMBL" id="ELY67238.1"/>
    </source>
</evidence>
<accession>L9Y2X4</accession>
<reference evidence="2 3" key="1">
    <citation type="journal article" date="2014" name="PLoS Genet.">
        <title>Phylogenetically driven sequencing of extremely halophilic archaea reveals strategies for static and dynamic osmo-response.</title>
        <authorList>
            <person name="Becker E.A."/>
            <person name="Seitzer P.M."/>
            <person name="Tritt A."/>
            <person name="Larsen D."/>
            <person name="Krusor M."/>
            <person name="Yao A.I."/>
            <person name="Wu D."/>
            <person name="Madern D."/>
            <person name="Eisen J.A."/>
            <person name="Darling A.E."/>
            <person name="Facciotti M.T."/>
        </authorList>
    </citation>
    <scope>NUCLEOTIDE SEQUENCE [LARGE SCALE GENOMIC DNA]</scope>
    <source>
        <strain evidence="2 3">DSM 18795</strain>
    </source>
</reference>
<proteinExistence type="predicted"/>
<dbReference type="EMBL" id="AOIA01000008">
    <property type="protein sequence ID" value="ELY67238.1"/>
    <property type="molecule type" value="Genomic_DNA"/>
</dbReference>
<dbReference type="STRING" id="1227498.C492_00235"/>
<protein>
    <submittedName>
        <fullName evidence="2">Uncharacterized protein</fullName>
    </submittedName>
</protein>